<gene>
    <name evidence="2" type="ORF">LIER_41475</name>
</gene>
<comment type="caution">
    <text evidence="2">The sequence shown here is derived from an EMBL/GenBank/DDBJ whole genome shotgun (WGS) entry which is preliminary data.</text>
</comment>
<evidence type="ECO:0000259" key="1">
    <source>
        <dbReference type="Pfam" id="PF13966"/>
    </source>
</evidence>
<protein>
    <recommendedName>
        <fullName evidence="1">Reverse transcriptase zinc-binding domain-containing protein</fullName>
    </recommendedName>
</protein>
<dbReference type="PANTHER" id="PTHR33116">
    <property type="entry name" value="REVERSE TRANSCRIPTASE ZINC-BINDING DOMAIN-CONTAINING PROTEIN-RELATED-RELATED"/>
    <property type="match status" value="1"/>
</dbReference>
<dbReference type="AlphaFoldDB" id="A0AAV3RE16"/>
<evidence type="ECO:0000313" key="3">
    <source>
        <dbReference type="Proteomes" id="UP001454036"/>
    </source>
</evidence>
<reference evidence="2 3" key="1">
    <citation type="submission" date="2024-01" db="EMBL/GenBank/DDBJ databases">
        <title>The complete chloroplast genome sequence of Lithospermum erythrorhizon: insights into the phylogenetic relationship among Boraginaceae species and the maternal lineages of purple gromwells.</title>
        <authorList>
            <person name="Okada T."/>
            <person name="Watanabe K."/>
        </authorList>
    </citation>
    <scope>NUCLEOTIDE SEQUENCE [LARGE SCALE GENOMIC DNA]</scope>
</reference>
<dbReference type="EMBL" id="BAABME010026029">
    <property type="protein sequence ID" value="GAA0173178.1"/>
    <property type="molecule type" value="Genomic_DNA"/>
</dbReference>
<dbReference type="PANTHER" id="PTHR33116:SF80">
    <property type="entry name" value="REVERSE TRANSCRIPTASE ZINC-BINDING DOMAIN-CONTAINING PROTEIN"/>
    <property type="match status" value="1"/>
</dbReference>
<dbReference type="Pfam" id="PF13966">
    <property type="entry name" value="zf-RVT"/>
    <property type="match status" value="1"/>
</dbReference>
<accession>A0AAV3RE16</accession>
<dbReference type="Proteomes" id="UP001454036">
    <property type="component" value="Unassembled WGS sequence"/>
</dbReference>
<sequence>MWIKWINTYRLKGKSVWGVHPKSIDSWTWKELLKLRVSLKPFIKYAVENGENVSFLFDNWHKLGILNENLSSRDISLLRIDPNDSVASALKKIRSPRGRHTSKMLSVCEGGIPELNPNCSVVVLWNGALNVTSSAIWNAIRRKQPQPMWLCSWEVVEDSKCVFCDEVENANHLLFACHFSACIWRRLLMYVKDFHLPRMWDQEVQIILQNGLANNFRNKVRKLVTSSAVYNIWNERNQRIFQQKSIDSEYIVGKIVSSVRSRVNTWRKIPRTKVNWLYV</sequence>
<keyword evidence="3" id="KW-1185">Reference proteome</keyword>
<name>A0AAV3RE16_LITER</name>
<feature type="domain" description="Reverse transcriptase zinc-binding" evidence="1">
    <location>
        <begin position="124"/>
        <end position="184"/>
    </location>
</feature>
<proteinExistence type="predicted"/>
<evidence type="ECO:0000313" key="2">
    <source>
        <dbReference type="EMBL" id="GAA0173178.1"/>
    </source>
</evidence>
<organism evidence="2 3">
    <name type="scientific">Lithospermum erythrorhizon</name>
    <name type="common">Purple gromwell</name>
    <name type="synonym">Lithospermum officinale var. erythrorhizon</name>
    <dbReference type="NCBI Taxonomy" id="34254"/>
    <lineage>
        <taxon>Eukaryota</taxon>
        <taxon>Viridiplantae</taxon>
        <taxon>Streptophyta</taxon>
        <taxon>Embryophyta</taxon>
        <taxon>Tracheophyta</taxon>
        <taxon>Spermatophyta</taxon>
        <taxon>Magnoliopsida</taxon>
        <taxon>eudicotyledons</taxon>
        <taxon>Gunneridae</taxon>
        <taxon>Pentapetalae</taxon>
        <taxon>asterids</taxon>
        <taxon>lamiids</taxon>
        <taxon>Boraginales</taxon>
        <taxon>Boraginaceae</taxon>
        <taxon>Boraginoideae</taxon>
        <taxon>Lithospermeae</taxon>
        <taxon>Lithospermum</taxon>
    </lineage>
</organism>
<dbReference type="InterPro" id="IPR026960">
    <property type="entry name" value="RVT-Znf"/>
</dbReference>